<evidence type="ECO:0000259" key="7">
    <source>
        <dbReference type="Pfam" id="PF20684"/>
    </source>
</evidence>
<dbReference type="PANTHER" id="PTHR33048:SF166">
    <property type="entry name" value="PTH11-LIKE INTEGRAL MEMBRANE PROTEIN"/>
    <property type="match status" value="1"/>
</dbReference>
<dbReference type="InParanoid" id="A0A0C3H726"/>
<comment type="similarity">
    <text evidence="5">Belongs to the SAT4 family.</text>
</comment>
<evidence type="ECO:0000256" key="3">
    <source>
        <dbReference type="ARBA" id="ARBA00022989"/>
    </source>
</evidence>
<evidence type="ECO:0000256" key="5">
    <source>
        <dbReference type="ARBA" id="ARBA00038359"/>
    </source>
</evidence>
<evidence type="ECO:0000256" key="1">
    <source>
        <dbReference type="ARBA" id="ARBA00004141"/>
    </source>
</evidence>
<comment type="subcellular location">
    <subcellularLocation>
        <location evidence="1">Membrane</location>
        <topology evidence="1">Multi-pass membrane protein</topology>
    </subcellularLocation>
</comment>
<gene>
    <name evidence="8" type="ORF">OIDMADRAFT_63598</name>
</gene>
<dbReference type="PANTHER" id="PTHR33048">
    <property type="entry name" value="PTH11-LIKE INTEGRAL MEMBRANE PROTEIN (AFU_ORTHOLOGUE AFUA_5G11245)"/>
    <property type="match status" value="1"/>
</dbReference>
<feature type="domain" description="Rhodopsin" evidence="7">
    <location>
        <begin position="23"/>
        <end position="260"/>
    </location>
</feature>
<evidence type="ECO:0000313" key="8">
    <source>
        <dbReference type="EMBL" id="KIM99084.1"/>
    </source>
</evidence>
<reference evidence="9" key="2">
    <citation type="submission" date="2015-01" db="EMBL/GenBank/DDBJ databases">
        <title>Evolutionary Origins and Diversification of the Mycorrhizal Mutualists.</title>
        <authorList>
            <consortium name="DOE Joint Genome Institute"/>
            <consortium name="Mycorrhizal Genomics Consortium"/>
            <person name="Kohler A."/>
            <person name="Kuo A."/>
            <person name="Nagy L.G."/>
            <person name="Floudas D."/>
            <person name="Copeland A."/>
            <person name="Barry K.W."/>
            <person name="Cichocki N."/>
            <person name="Veneault-Fourrey C."/>
            <person name="LaButti K."/>
            <person name="Lindquist E.A."/>
            <person name="Lipzen A."/>
            <person name="Lundell T."/>
            <person name="Morin E."/>
            <person name="Murat C."/>
            <person name="Riley R."/>
            <person name="Ohm R."/>
            <person name="Sun H."/>
            <person name="Tunlid A."/>
            <person name="Henrissat B."/>
            <person name="Grigoriev I.V."/>
            <person name="Hibbett D.S."/>
            <person name="Martin F."/>
        </authorList>
    </citation>
    <scope>NUCLEOTIDE SEQUENCE [LARGE SCALE GENOMIC DNA]</scope>
    <source>
        <strain evidence="9">Zn</strain>
    </source>
</reference>
<feature type="transmembrane region" description="Helical" evidence="6">
    <location>
        <begin position="38"/>
        <end position="61"/>
    </location>
</feature>
<sequence length="263" mass="30109">ETKKTLILVGVFGFLAITLMGSRLAMRKVREQKFNLSDYLTMVAIFCMFGRTAFTTVVLLWQNNNMTEAFRASHTFTNEEIYQRVVGGKLTLVNRVVYNIYIWIQKSVVLLLYHRLLSGLPWPERIIKVYWVILFVTMVPVQVSCFTECHPFHLYWQVVPDPGKCSEAVVQLYVLVALNILTDVLLILLPLPWLLRIKRSLWQRLQLVGLFSIGIALVIIAICRLPIYGSGTSQVNRNTLGSIEGFFAAFVANVPTLVTLRRR</sequence>
<name>A0A0C3H726_OIDMZ</name>
<feature type="transmembrane region" description="Helical" evidence="6">
    <location>
        <begin position="173"/>
        <end position="195"/>
    </location>
</feature>
<dbReference type="OrthoDB" id="3903189at2759"/>
<dbReference type="InterPro" id="IPR049326">
    <property type="entry name" value="Rhodopsin_dom_fungi"/>
</dbReference>
<keyword evidence="2 6" id="KW-0812">Transmembrane</keyword>
<feature type="transmembrane region" description="Helical" evidence="6">
    <location>
        <begin position="239"/>
        <end position="260"/>
    </location>
</feature>
<keyword evidence="4 6" id="KW-0472">Membrane</keyword>
<feature type="non-terminal residue" evidence="8">
    <location>
        <position position="263"/>
    </location>
</feature>
<keyword evidence="9" id="KW-1185">Reference proteome</keyword>
<feature type="transmembrane region" description="Helical" evidence="6">
    <location>
        <begin position="129"/>
        <end position="153"/>
    </location>
</feature>
<dbReference type="Pfam" id="PF20684">
    <property type="entry name" value="Fung_rhodopsin"/>
    <property type="match status" value="1"/>
</dbReference>
<protein>
    <recommendedName>
        <fullName evidence="7">Rhodopsin domain-containing protein</fullName>
    </recommendedName>
</protein>
<evidence type="ECO:0000256" key="4">
    <source>
        <dbReference type="ARBA" id="ARBA00023136"/>
    </source>
</evidence>
<dbReference type="InterPro" id="IPR052337">
    <property type="entry name" value="SAT4-like"/>
</dbReference>
<feature type="transmembrane region" description="Helical" evidence="6">
    <location>
        <begin position="6"/>
        <end position="26"/>
    </location>
</feature>
<keyword evidence="3 6" id="KW-1133">Transmembrane helix</keyword>
<accession>A0A0C3H726</accession>
<evidence type="ECO:0000313" key="9">
    <source>
        <dbReference type="Proteomes" id="UP000054321"/>
    </source>
</evidence>
<dbReference type="GO" id="GO:0016020">
    <property type="term" value="C:membrane"/>
    <property type="evidence" value="ECO:0007669"/>
    <property type="project" value="UniProtKB-SubCell"/>
</dbReference>
<dbReference type="Proteomes" id="UP000054321">
    <property type="component" value="Unassembled WGS sequence"/>
</dbReference>
<feature type="non-terminal residue" evidence="8">
    <location>
        <position position="1"/>
    </location>
</feature>
<evidence type="ECO:0000256" key="6">
    <source>
        <dbReference type="SAM" id="Phobius"/>
    </source>
</evidence>
<feature type="transmembrane region" description="Helical" evidence="6">
    <location>
        <begin position="207"/>
        <end position="227"/>
    </location>
</feature>
<organism evidence="8 9">
    <name type="scientific">Oidiodendron maius (strain Zn)</name>
    <dbReference type="NCBI Taxonomy" id="913774"/>
    <lineage>
        <taxon>Eukaryota</taxon>
        <taxon>Fungi</taxon>
        <taxon>Dikarya</taxon>
        <taxon>Ascomycota</taxon>
        <taxon>Pezizomycotina</taxon>
        <taxon>Leotiomycetes</taxon>
        <taxon>Leotiomycetes incertae sedis</taxon>
        <taxon>Myxotrichaceae</taxon>
        <taxon>Oidiodendron</taxon>
    </lineage>
</organism>
<evidence type="ECO:0000256" key="2">
    <source>
        <dbReference type="ARBA" id="ARBA00022692"/>
    </source>
</evidence>
<dbReference type="EMBL" id="KN832879">
    <property type="protein sequence ID" value="KIM99084.1"/>
    <property type="molecule type" value="Genomic_DNA"/>
</dbReference>
<reference evidence="8 9" key="1">
    <citation type="submission" date="2014-04" db="EMBL/GenBank/DDBJ databases">
        <authorList>
            <consortium name="DOE Joint Genome Institute"/>
            <person name="Kuo A."/>
            <person name="Martino E."/>
            <person name="Perotto S."/>
            <person name="Kohler A."/>
            <person name="Nagy L.G."/>
            <person name="Floudas D."/>
            <person name="Copeland A."/>
            <person name="Barry K.W."/>
            <person name="Cichocki N."/>
            <person name="Veneault-Fourrey C."/>
            <person name="LaButti K."/>
            <person name="Lindquist E.A."/>
            <person name="Lipzen A."/>
            <person name="Lundell T."/>
            <person name="Morin E."/>
            <person name="Murat C."/>
            <person name="Sun H."/>
            <person name="Tunlid A."/>
            <person name="Henrissat B."/>
            <person name="Grigoriev I.V."/>
            <person name="Hibbett D.S."/>
            <person name="Martin F."/>
            <person name="Nordberg H.P."/>
            <person name="Cantor M.N."/>
            <person name="Hua S.X."/>
        </authorList>
    </citation>
    <scope>NUCLEOTIDE SEQUENCE [LARGE SCALE GENOMIC DNA]</scope>
    <source>
        <strain evidence="8 9">Zn</strain>
    </source>
</reference>
<proteinExistence type="inferred from homology"/>
<dbReference type="HOGENOM" id="CLU_019101_1_0_1"/>
<dbReference type="AlphaFoldDB" id="A0A0C3H726"/>
<dbReference type="STRING" id="913774.A0A0C3H726"/>